<keyword evidence="1" id="KW-0472">Membrane</keyword>
<evidence type="ECO:0000313" key="2">
    <source>
        <dbReference type="EMBL" id="GFO17467.1"/>
    </source>
</evidence>
<proteinExistence type="predicted"/>
<dbReference type="EMBL" id="BLXT01004823">
    <property type="protein sequence ID" value="GFO17467.1"/>
    <property type="molecule type" value="Genomic_DNA"/>
</dbReference>
<keyword evidence="1" id="KW-0812">Transmembrane</keyword>
<name>A0AAV4BDE9_9GAST</name>
<gene>
    <name evidence="2" type="ORF">PoB_004397200</name>
</gene>
<comment type="caution">
    <text evidence="2">The sequence shown here is derived from an EMBL/GenBank/DDBJ whole genome shotgun (WGS) entry which is preliminary data.</text>
</comment>
<dbReference type="Proteomes" id="UP000735302">
    <property type="component" value="Unassembled WGS sequence"/>
</dbReference>
<accession>A0AAV4BDE9</accession>
<protein>
    <submittedName>
        <fullName evidence="2">Uncharacterized protein</fullName>
    </submittedName>
</protein>
<organism evidence="2 3">
    <name type="scientific">Plakobranchus ocellatus</name>
    <dbReference type="NCBI Taxonomy" id="259542"/>
    <lineage>
        <taxon>Eukaryota</taxon>
        <taxon>Metazoa</taxon>
        <taxon>Spiralia</taxon>
        <taxon>Lophotrochozoa</taxon>
        <taxon>Mollusca</taxon>
        <taxon>Gastropoda</taxon>
        <taxon>Heterobranchia</taxon>
        <taxon>Euthyneura</taxon>
        <taxon>Panpulmonata</taxon>
        <taxon>Sacoglossa</taxon>
        <taxon>Placobranchoidea</taxon>
        <taxon>Plakobranchidae</taxon>
        <taxon>Plakobranchus</taxon>
    </lineage>
</organism>
<reference evidence="2 3" key="1">
    <citation type="journal article" date="2021" name="Elife">
        <title>Chloroplast acquisition without the gene transfer in kleptoplastic sea slugs, Plakobranchus ocellatus.</title>
        <authorList>
            <person name="Maeda T."/>
            <person name="Takahashi S."/>
            <person name="Yoshida T."/>
            <person name="Shimamura S."/>
            <person name="Takaki Y."/>
            <person name="Nagai Y."/>
            <person name="Toyoda A."/>
            <person name="Suzuki Y."/>
            <person name="Arimoto A."/>
            <person name="Ishii H."/>
            <person name="Satoh N."/>
            <person name="Nishiyama T."/>
            <person name="Hasebe M."/>
            <person name="Maruyama T."/>
            <person name="Minagawa J."/>
            <person name="Obokata J."/>
            <person name="Shigenobu S."/>
        </authorList>
    </citation>
    <scope>NUCLEOTIDE SEQUENCE [LARGE SCALE GENOMIC DNA]</scope>
</reference>
<feature type="transmembrane region" description="Helical" evidence="1">
    <location>
        <begin position="28"/>
        <end position="47"/>
    </location>
</feature>
<dbReference type="AlphaFoldDB" id="A0AAV4BDE9"/>
<evidence type="ECO:0000256" key="1">
    <source>
        <dbReference type="SAM" id="Phobius"/>
    </source>
</evidence>
<evidence type="ECO:0000313" key="3">
    <source>
        <dbReference type="Proteomes" id="UP000735302"/>
    </source>
</evidence>
<keyword evidence="1" id="KW-1133">Transmembrane helix</keyword>
<keyword evidence="3" id="KW-1185">Reference proteome</keyword>
<sequence>MTSRVISVVARDMSGVSAEVVRRKLILLVQYLNYLLIVVLLRVVVIVEREDPTLAPWFKRVGLPPVAGVSFQIEDGVLKRLHAESEFATVQTTHAVPESLRQLMLSYAHESD</sequence>